<evidence type="ECO:0000313" key="3">
    <source>
        <dbReference type="EMBL" id="PUX19983.1"/>
    </source>
</evidence>
<accession>A0A2T7B2P2</accession>
<feature type="transmembrane region" description="Helical" evidence="2">
    <location>
        <begin position="24"/>
        <end position="50"/>
    </location>
</feature>
<gene>
    <name evidence="3" type="ORF">BS411_15670</name>
</gene>
<keyword evidence="2" id="KW-0472">Membrane</keyword>
<protein>
    <submittedName>
        <fullName evidence="3">Uncharacterized protein</fullName>
    </submittedName>
</protein>
<proteinExistence type="predicted"/>
<name>A0A2T7B2P2_9ENTR</name>
<comment type="caution">
    <text evidence="3">The sequence shown here is derived from an EMBL/GenBank/DDBJ whole genome shotgun (WGS) entry which is preliminary data.</text>
</comment>
<evidence type="ECO:0000256" key="1">
    <source>
        <dbReference type="SAM" id="MobiDB-lite"/>
    </source>
</evidence>
<dbReference type="EMBL" id="MSAG01000027">
    <property type="protein sequence ID" value="PUX19983.1"/>
    <property type="molecule type" value="Genomic_DNA"/>
</dbReference>
<dbReference type="AlphaFoldDB" id="A0A2T7B2P2"/>
<dbReference type="OrthoDB" id="6566282at2"/>
<feature type="region of interest" description="Disordered" evidence="1">
    <location>
        <begin position="136"/>
        <end position="157"/>
    </location>
</feature>
<keyword evidence="2" id="KW-1133">Transmembrane helix</keyword>
<keyword evidence="2" id="KW-0812">Transmembrane</keyword>
<evidence type="ECO:0000256" key="2">
    <source>
        <dbReference type="SAM" id="Phobius"/>
    </source>
</evidence>
<organism evidence="3">
    <name type="scientific">Cronobacter turicensis</name>
    <dbReference type="NCBI Taxonomy" id="413502"/>
    <lineage>
        <taxon>Bacteria</taxon>
        <taxon>Pseudomonadati</taxon>
        <taxon>Pseudomonadota</taxon>
        <taxon>Gammaproteobacteria</taxon>
        <taxon>Enterobacterales</taxon>
        <taxon>Enterobacteriaceae</taxon>
        <taxon>Cronobacter</taxon>
    </lineage>
</organism>
<dbReference type="RefSeq" id="WP_075199063.1">
    <property type="nucleotide sequence ID" value="NZ_CP187984.1"/>
</dbReference>
<reference evidence="3" key="1">
    <citation type="submission" date="2016-12" db="EMBL/GenBank/DDBJ databases">
        <title>Analysis of the Molecular Diversity Among Cronobacter Species Isolated from Filth Flies Using a Pan Genomic DNA Microarray.</title>
        <authorList>
            <person name="Pava-Ripoll M."/>
            <person name="Tall B."/>
            <person name="Farber J."/>
            <person name="Fanning S."/>
            <person name="Lehner A."/>
            <person name="Stephan R."/>
            <person name="Pagotto F."/>
            <person name="Iverson C."/>
            <person name="Ziobro G."/>
            <person name="Miller A."/>
            <person name="Pearson R."/>
            <person name="Yan Q."/>
            <person name="Kim M."/>
            <person name="Jeong S."/>
            <person name="Park J."/>
            <person name="Jun S."/>
            <person name="Choi H."/>
            <person name="Chung T."/>
            <person name="Yoo Y."/>
            <person name="Park E."/>
            <person name="Hwang S."/>
            <person name="Lee B."/>
            <person name="Sathyamoorthy V."/>
            <person name="Carter L."/>
            <person name="Mammel M."/>
            <person name="Jackson S."/>
            <person name="Kothary M."/>
            <person name="Patel I."/>
            <person name="Grim C."/>
            <person name="Gopinath G."/>
            <person name="Gangiredla J."/>
            <person name="Chase H."/>
        </authorList>
    </citation>
    <scope>NUCLEOTIDE SEQUENCE [LARGE SCALE GENOMIC DNA]</scope>
    <source>
        <strain evidence="3">MOD1-Sh41s</strain>
    </source>
</reference>
<sequence length="157" mass="17250">MQNRYFTHWRNTLRWGYRLSIKQLVVFIGRSVIAYIFLLGLWLAVFQTIAFTPLIDYLTADIIATAGVWVTRAAQALVGIPVILHAIKSVIWLFTTAPHGHSGDTSYYTDTSHHPGTNHSSYDSTVTHSHASHHSSYSDSCSSDSSSGGDSGSCSSD</sequence>